<dbReference type="KEGG" id="mlut:JET14_13440"/>
<dbReference type="InterPro" id="IPR036286">
    <property type="entry name" value="LexA/Signal_pep-like_sf"/>
</dbReference>
<dbReference type="AlphaFoldDB" id="A0A7T7KK54"/>
<dbReference type="SUPFAM" id="SSF47413">
    <property type="entry name" value="lambda repressor-like DNA-binding domains"/>
    <property type="match status" value="1"/>
</dbReference>
<evidence type="ECO:0000313" key="3">
    <source>
        <dbReference type="Proteomes" id="UP000596083"/>
    </source>
</evidence>
<organism evidence="2 3">
    <name type="scientific">Martelella lutilitoris</name>
    <dbReference type="NCBI Taxonomy" id="2583532"/>
    <lineage>
        <taxon>Bacteria</taxon>
        <taxon>Pseudomonadati</taxon>
        <taxon>Pseudomonadota</taxon>
        <taxon>Alphaproteobacteria</taxon>
        <taxon>Hyphomicrobiales</taxon>
        <taxon>Aurantimonadaceae</taxon>
        <taxon>Martelella</taxon>
    </lineage>
</organism>
<feature type="domain" description="HTH cro/C1-type" evidence="1">
    <location>
        <begin position="19"/>
        <end position="73"/>
    </location>
</feature>
<dbReference type="InterPro" id="IPR001387">
    <property type="entry name" value="Cro/C1-type_HTH"/>
</dbReference>
<dbReference type="PROSITE" id="PS50943">
    <property type="entry name" value="HTH_CROC1"/>
    <property type="match status" value="1"/>
</dbReference>
<dbReference type="Gene3D" id="2.10.109.10">
    <property type="entry name" value="Umud Fragment, subunit A"/>
    <property type="match status" value="1"/>
</dbReference>
<dbReference type="Gene3D" id="1.10.260.40">
    <property type="entry name" value="lambda repressor-like DNA-binding domains"/>
    <property type="match status" value="1"/>
</dbReference>
<dbReference type="CDD" id="cd00093">
    <property type="entry name" value="HTH_XRE"/>
    <property type="match status" value="1"/>
</dbReference>
<evidence type="ECO:0000313" key="2">
    <source>
        <dbReference type="EMBL" id="QQM29327.1"/>
    </source>
</evidence>
<dbReference type="InterPro" id="IPR010982">
    <property type="entry name" value="Lambda_DNA-bd_dom_sf"/>
</dbReference>
<dbReference type="EMBL" id="CP066786">
    <property type="protein sequence ID" value="QQM29327.1"/>
    <property type="molecule type" value="Genomic_DNA"/>
</dbReference>
<proteinExistence type="predicted"/>
<gene>
    <name evidence="2" type="ORF">JET14_13440</name>
</gene>
<dbReference type="RefSeq" id="WP_200334167.1">
    <property type="nucleotide sequence ID" value="NZ_CP066786.1"/>
</dbReference>
<evidence type="ECO:0000259" key="1">
    <source>
        <dbReference type="PROSITE" id="PS50943"/>
    </source>
</evidence>
<dbReference type="CDD" id="cd06529">
    <property type="entry name" value="S24_LexA-like"/>
    <property type="match status" value="1"/>
</dbReference>
<dbReference type="GO" id="GO:0003677">
    <property type="term" value="F:DNA binding"/>
    <property type="evidence" value="ECO:0007669"/>
    <property type="project" value="InterPro"/>
</dbReference>
<dbReference type="Pfam" id="PF00717">
    <property type="entry name" value="Peptidase_S24"/>
    <property type="match status" value="1"/>
</dbReference>
<dbReference type="InterPro" id="IPR015927">
    <property type="entry name" value="Peptidase_S24_S26A/B/C"/>
</dbReference>
<dbReference type="Pfam" id="PF13560">
    <property type="entry name" value="HTH_31"/>
    <property type="match status" value="1"/>
</dbReference>
<dbReference type="InterPro" id="IPR039418">
    <property type="entry name" value="LexA-like"/>
</dbReference>
<dbReference type="SMART" id="SM00530">
    <property type="entry name" value="HTH_XRE"/>
    <property type="match status" value="1"/>
</dbReference>
<dbReference type="Proteomes" id="UP000596083">
    <property type="component" value="Chromosome"/>
</dbReference>
<reference evidence="2 3" key="1">
    <citation type="submission" date="2020-12" db="EMBL/GenBank/DDBJ databases">
        <authorList>
            <person name="Zheng R.K."/>
            <person name="Sun C.M."/>
        </authorList>
    </citation>
    <scope>NUCLEOTIDE SEQUENCE [LARGE SCALE GENOMIC DNA]</scope>
    <source>
        <strain evidence="2 3">ZRK001</strain>
    </source>
</reference>
<dbReference type="SUPFAM" id="SSF51306">
    <property type="entry name" value="LexA/Signal peptidase"/>
    <property type="match status" value="1"/>
</dbReference>
<name>A0A7T7KK54_9HYPH</name>
<protein>
    <submittedName>
        <fullName evidence="2">LexA family transcriptional regulator</fullName>
    </submittedName>
</protein>
<accession>A0A7T7KK54</accession>
<sequence length="212" mass="23810">MGRDRFFLSRIFPVMGNRLKFFREKARMTHEQAGEAMGVSRSQFIKLERSERRLNLDYIERAAAAFGVSPADIISDDPAPSDVPLVGYVGAGAEVQPEFEQVPPEGLDQIHIPFPLPGEMIAFQIRGDSMLPVYRDGMVLIVYREQKRPAEWFFGREAVVRTEDGRRFVKTIMRGNPATLYSTNAPPIENAVPVWLGEIFAILPRESLGNGG</sequence>